<gene>
    <name evidence="4" type="primary">LOC110778905</name>
</gene>
<dbReference type="Pfam" id="PF20431">
    <property type="entry name" value="E_motif"/>
    <property type="match status" value="1"/>
</dbReference>
<proteinExistence type="predicted"/>
<dbReference type="Gene3D" id="1.25.40.10">
    <property type="entry name" value="Tetratricopeptide repeat domain"/>
    <property type="match status" value="6"/>
</dbReference>
<dbReference type="RefSeq" id="XP_021839136.2">
    <property type="nucleotide sequence ID" value="XM_021983444.2"/>
</dbReference>
<organism evidence="3 4">
    <name type="scientific">Spinacia oleracea</name>
    <name type="common">Spinach</name>
    <dbReference type="NCBI Taxonomy" id="3562"/>
    <lineage>
        <taxon>Eukaryota</taxon>
        <taxon>Viridiplantae</taxon>
        <taxon>Streptophyta</taxon>
        <taxon>Embryophyta</taxon>
        <taxon>Tracheophyta</taxon>
        <taxon>Spermatophyta</taxon>
        <taxon>Magnoliopsida</taxon>
        <taxon>eudicotyledons</taxon>
        <taxon>Gunneridae</taxon>
        <taxon>Pentapetalae</taxon>
        <taxon>Caryophyllales</taxon>
        <taxon>Chenopodiaceae</taxon>
        <taxon>Chenopodioideae</taxon>
        <taxon>Anserineae</taxon>
        <taxon>Spinacia</taxon>
    </lineage>
</organism>
<dbReference type="PROSITE" id="PS51375">
    <property type="entry name" value="PPR"/>
    <property type="match status" value="6"/>
</dbReference>
<dbReference type="PANTHER" id="PTHR47926:SF372">
    <property type="entry name" value="PENTATRICOPEPTIDE REPEAT-CONTAINING PROTEIN"/>
    <property type="match status" value="1"/>
</dbReference>
<feature type="repeat" description="PPR" evidence="2">
    <location>
        <begin position="162"/>
        <end position="196"/>
    </location>
</feature>
<feature type="repeat" description="PPR" evidence="2">
    <location>
        <begin position="131"/>
        <end position="161"/>
    </location>
</feature>
<dbReference type="GO" id="GO:0099402">
    <property type="term" value="P:plant organ development"/>
    <property type="evidence" value="ECO:0007669"/>
    <property type="project" value="UniProtKB-ARBA"/>
</dbReference>
<feature type="repeat" description="PPR" evidence="2">
    <location>
        <begin position="367"/>
        <end position="401"/>
    </location>
</feature>
<evidence type="ECO:0000313" key="4">
    <source>
        <dbReference type="RefSeq" id="XP_021839136.2"/>
    </source>
</evidence>
<feature type="repeat" description="PPR" evidence="2">
    <location>
        <begin position="61"/>
        <end position="95"/>
    </location>
</feature>
<dbReference type="GO" id="GO:0009451">
    <property type="term" value="P:RNA modification"/>
    <property type="evidence" value="ECO:0007669"/>
    <property type="project" value="InterPro"/>
</dbReference>
<dbReference type="Proteomes" id="UP000813463">
    <property type="component" value="Chromosome 5"/>
</dbReference>
<dbReference type="PANTHER" id="PTHR47926">
    <property type="entry name" value="PENTATRICOPEPTIDE REPEAT-CONTAINING PROTEIN"/>
    <property type="match status" value="1"/>
</dbReference>
<dbReference type="InterPro" id="IPR046848">
    <property type="entry name" value="E_motif"/>
</dbReference>
<evidence type="ECO:0000256" key="1">
    <source>
        <dbReference type="ARBA" id="ARBA00022737"/>
    </source>
</evidence>
<evidence type="ECO:0000313" key="3">
    <source>
        <dbReference type="Proteomes" id="UP000813463"/>
    </source>
</evidence>
<dbReference type="GeneID" id="110778905"/>
<sequence>MKTLKSVVKSCVYEVSSTHCRALKQGTINSIYTANNIVTGYTKCGHLRNARIMFDQMSNRDTVSWNAIIAGYVNSGSFFHSWDLLTDMRRRGFVVDEFTFGSLLKGSASKGEFVCGKQLHSMVIKMGCQSDVYTASSLLDMYSKCGRIADAYMLFKFMPERSSVSWNAMIAGVVEQADFDTAFELLGGMQQEGVRIQDGAVAPLLTLLNDPEYFRLTIQLHSQIIKLGLSSNNIVCNSLLTSYSECRSLEYAEKVFTGAFDVHDLVTWNSMLGAYLLHNKDWLGFKVFIDMQECGFEPDIYTYTSVIRACFKEEYQIHGKCLHCLIIKRGLESSTAIANALITMYLKSTAKEMADAQRLFELIDPKDPVSWNSVLTGFSQYSLNEEAINFFGKMRSHDVGIDHYSFSAVLRSCADLAALQLGRQVHVLALKSGLESNEYVAGSLIFMYSKCGLLNDARSSFEDTPKDSSITWNFIMFGYAQHGKGEITLELFHQMTESKVKLDHVTFVAVLTACSHMGWVEEGRYILKTMESKYGVPLRMEHYSCAIDLFGRAGLLDEVKSLVKSMPFEPDVTVLKTLLGACRNCGDLEYAFQVASHLIEIVPQEHCSYVILSDMYGRLNRWDEKANLTRLMRERGVKKVPGTSWIEINNESHAFNAEDNSHPNTIEIYDTLEGLTQDIRMLKDASKLEDSAEEVALLDEYCG</sequence>
<reference evidence="3" key="1">
    <citation type="journal article" date="2021" name="Nat. Commun.">
        <title>Genomic analyses provide insights into spinach domestication and the genetic basis of agronomic traits.</title>
        <authorList>
            <person name="Cai X."/>
            <person name="Sun X."/>
            <person name="Xu C."/>
            <person name="Sun H."/>
            <person name="Wang X."/>
            <person name="Ge C."/>
            <person name="Zhang Z."/>
            <person name="Wang Q."/>
            <person name="Fei Z."/>
            <person name="Jiao C."/>
            <person name="Wang Q."/>
        </authorList>
    </citation>
    <scope>NUCLEOTIDE SEQUENCE [LARGE SCALE GENOMIC DNA]</scope>
    <source>
        <strain evidence="3">cv. Varoflay</strain>
    </source>
</reference>
<reference evidence="4" key="2">
    <citation type="submission" date="2025-08" db="UniProtKB">
        <authorList>
            <consortium name="RefSeq"/>
        </authorList>
    </citation>
    <scope>IDENTIFICATION</scope>
    <source>
        <tissue evidence="4">Leaf</tissue>
    </source>
</reference>
<feature type="repeat" description="PPR" evidence="2">
    <location>
        <begin position="468"/>
        <end position="502"/>
    </location>
</feature>
<name>A0A9R0HYD5_SPIOL</name>
<dbReference type="NCBIfam" id="TIGR00756">
    <property type="entry name" value="PPR"/>
    <property type="match status" value="3"/>
</dbReference>
<dbReference type="KEGG" id="soe:110778905"/>
<protein>
    <submittedName>
        <fullName evidence="4">Pentatricopeptide repeat-containing protein At3g25970</fullName>
    </submittedName>
</protein>
<dbReference type="Pfam" id="PF01535">
    <property type="entry name" value="PPR"/>
    <property type="match status" value="5"/>
</dbReference>
<dbReference type="InterPro" id="IPR046960">
    <property type="entry name" value="PPR_At4g14850-like_plant"/>
</dbReference>
<dbReference type="InterPro" id="IPR011990">
    <property type="entry name" value="TPR-like_helical_dom_sf"/>
</dbReference>
<dbReference type="InterPro" id="IPR002885">
    <property type="entry name" value="PPR_rpt"/>
</dbReference>
<keyword evidence="3" id="KW-1185">Reference proteome</keyword>
<feature type="repeat" description="PPR" evidence="2">
    <location>
        <begin position="264"/>
        <end position="298"/>
    </location>
</feature>
<dbReference type="Pfam" id="PF13041">
    <property type="entry name" value="PPR_2"/>
    <property type="match status" value="3"/>
</dbReference>
<evidence type="ECO:0000256" key="2">
    <source>
        <dbReference type="PROSITE-ProRule" id="PRU00708"/>
    </source>
</evidence>
<keyword evidence="1" id="KW-0677">Repeat</keyword>
<accession>A0A9R0HYD5</accession>
<dbReference type="GO" id="GO:0003723">
    <property type="term" value="F:RNA binding"/>
    <property type="evidence" value="ECO:0007669"/>
    <property type="project" value="InterPro"/>
</dbReference>
<dbReference type="AlphaFoldDB" id="A0A9R0HYD5"/>